<evidence type="ECO:0000313" key="1">
    <source>
        <dbReference type="EMBL" id="QLG44900.1"/>
    </source>
</evidence>
<dbReference type="AlphaFoldDB" id="A0A7H9AN90"/>
<dbReference type="EMBL" id="CP058595">
    <property type="protein sequence ID" value="QLG44900.1"/>
    <property type="molecule type" value="Genomic_DNA"/>
</dbReference>
<sequence length="94" mass="11006">MFNLFRKKKLINEKDYEFLRALVEALPKNYSYLVSQVSEEFILDKKVNQLGDKGTYTLSLNAELETKYSDKSFPQLFIVKDVGVWNEVKGSFEQ</sequence>
<protein>
    <submittedName>
        <fullName evidence="1">Uncharacterized protein</fullName>
    </submittedName>
</protein>
<reference evidence="1 2" key="1">
    <citation type="journal article" date="2006" name="Int. J. Syst. Evol. Microbiol.">
        <title>Costertonia aggregata gen. nov., sp. nov., a mesophilic marine bacterium of the family Flavobacteriaceae, isolated from a mature biofilm.</title>
        <authorList>
            <person name="Kwon K.K."/>
            <person name="Lee Y.K."/>
            <person name="Lee H.K."/>
        </authorList>
    </citation>
    <scope>NUCLEOTIDE SEQUENCE [LARGE SCALE GENOMIC DNA]</scope>
    <source>
        <strain evidence="1 2">KCCM 42265</strain>
    </source>
</reference>
<keyword evidence="2" id="KW-1185">Reference proteome</keyword>
<evidence type="ECO:0000313" key="2">
    <source>
        <dbReference type="Proteomes" id="UP000509302"/>
    </source>
</evidence>
<dbReference type="Proteomes" id="UP000509302">
    <property type="component" value="Chromosome"/>
</dbReference>
<gene>
    <name evidence="1" type="ORF">HYG79_05880</name>
</gene>
<organism evidence="1 2">
    <name type="scientific">Costertonia aggregata</name>
    <dbReference type="NCBI Taxonomy" id="343403"/>
    <lineage>
        <taxon>Bacteria</taxon>
        <taxon>Pseudomonadati</taxon>
        <taxon>Bacteroidota</taxon>
        <taxon>Flavobacteriia</taxon>
        <taxon>Flavobacteriales</taxon>
        <taxon>Flavobacteriaceae</taxon>
        <taxon>Costertonia</taxon>
    </lineage>
</organism>
<dbReference type="KEGG" id="cagg:HYG79_05880"/>
<proteinExistence type="predicted"/>
<name>A0A7H9AN90_9FLAO</name>
<dbReference type="RefSeq" id="WP_179241190.1">
    <property type="nucleotide sequence ID" value="NZ_CP058595.1"/>
</dbReference>
<accession>A0A7H9AN90</accession>